<keyword evidence="4 7" id="KW-0812">Transmembrane</keyword>
<evidence type="ECO:0000313" key="9">
    <source>
        <dbReference type="EMBL" id="TPR46146.1"/>
    </source>
</evidence>
<evidence type="ECO:0000256" key="6">
    <source>
        <dbReference type="ARBA" id="ARBA00023136"/>
    </source>
</evidence>
<feature type="transmembrane region" description="Helical" evidence="7">
    <location>
        <begin position="181"/>
        <end position="199"/>
    </location>
</feature>
<protein>
    <submittedName>
        <fullName evidence="9">MMPL family transporter</fullName>
    </submittedName>
</protein>
<dbReference type="GeneID" id="58107726"/>
<reference evidence="9" key="1">
    <citation type="submission" date="2018-08" db="EMBL/GenBank/DDBJ databases">
        <title>Comparative genomics of wild bee and flower associated Lactobacillus reveals potential adaptation to the bee host.</title>
        <authorList>
            <person name="Vuong H.Q."/>
            <person name="Mcfrederick Q.S."/>
        </authorList>
    </citation>
    <scope>NUCLEOTIDE SEQUENCE</scope>
    <source>
        <strain evidence="9">HV_63</strain>
    </source>
</reference>
<evidence type="ECO:0000256" key="5">
    <source>
        <dbReference type="ARBA" id="ARBA00022989"/>
    </source>
</evidence>
<feature type="transmembrane region" description="Helical" evidence="7">
    <location>
        <begin position="858"/>
        <end position="885"/>
    </location>
</feature>
<feature type="domain" description="Membrane transport protein MMPL" evidence="8">
    <location>
        <begin position="575"/>
        <end position="888"/>
    </location>
</feature>
<feature type="domain" description="Membrane transport protein MMPL" evidence="8">
    <location>
        <begin position="43"/>
        <end position="365"/>
    </location>
</feature>
<dbReference type="InterPro" id="IPR004869">
    <property type="entry name" value="MMPL_dom"/>
</dbReference>
<feature type="transmembrane region" description="Helical" evidence="7">
    <location>
        <begin position="729"/>
        <end position="747"/>
    </location>
</feature>
<evidence type="ECO:0000256" key="4">
    <source>
        <dbReference type="ARBA" id="ARBA00022692"/>
    </source>
</evidence>
<evidence type="ECO:0000259" key="8">
    <source>
        <dbReference type="Pfam" id="PF03176"/>
    </source>
</evidence>
<dbReference type="Gene3D" id="1.20.1640.10">
    <property type="entry name" value="Multidrug efflux transporter AcrB transmembrane domain"/>
    <property type="match status" value="2"/>
</dbReference>
<keyword evidence="3" id="KW-1003">Cell membrane</keyword>
<dbReference type="RefSeq" id="WP_140923707.1">
    <property type="nucleotide sequence ID" value="NZ_QUBF01000001.1"/>
</dbReference>
<gene>
    <name evidence="9" type="ORF">DY130_01125</name>
</gene>
<evidence type="ECO:0000256" key="2">
    <source>
        <dbReference type="ARBA" id="ARBA00010157"/>
    </source>
</evidence>
<dbReference type="Pfam" id="PF03176">
    <property type="entry name" value="MMPL"/>
    <property type="match status" value="2"/>
</dbReference>
<evidence type="ECO:0000256" key="3">
    <source>
        <dbReference type="ARBA" id="ARBA00022475"/>
    </source>
</evidence>
<keyword evidence="6 7" id="KW-0472">Membrane</keyword>
<feature type="transmembrane region" description="Helical" evidence="7">
    <location>
        <begin position="12"/>
        <end position="34"/>
    </location>
</feature>
<dbReference type="GO" id="GO:0005886">
    <property type="term" value="C:plasma membrane"/>
    <property type="evidence" value="ECO:0007669"/>
    <property type="project" value="UniProtKB-SubCell"/>
</dbReference>
<dbReference type="AlphaFoldDB" id="A0A9Q8IPC3"/>
<dbReference type="SUPFAM" id="SSF82866">
    <property type="entry name" value="Multidrug efflux transporter AcrB transmembrane domain"/>
    <property type="match status" value="2"/>
</dbReference>
<organism evidence="9 10">
    <name type="scientific">Apilactobacillus micheneri</name>
    <dbReference type="NCBI Taxonomy" id="1899430"/>
    <lineage>
        <taxon>Bacteria</taxon>
        <taxon>Bacillati</taxon>
        <taxon>Bacillota</taxon>
        <taxon>Bacilli</taxon>
        <taxon>Lactobacillales</taxon>
        <taxon>Lactobacillaceae</taxon>
        <taxon>Apilactobacillus</taxon>
    </lineage>
</organism>
<feature type="transmembrane region" description="Helical" evidence="7">
    <location>
        <begin position="791"/>
        <end position="810"/>
    </location>
</feature>
<sequence length="902" mass="98037">MPKFVKKYTGSLIAWIVVVILSIVFLPNMSSLVAQKGQTKIPSNSQSQVAQKIQEKWGHGIGNTMDTVIVFNNGSKKIDNNSQQKINYTINKLRDNKKEYGIKGITAPYDNDATKEQLVSKDKTTELVQLNVTKNRSIQSVNDQLKDVVKTGGINTYVTGGDILNDDFRVSTEQGIQKTEVIAAIFILIVLIIVFRSPIVPLVSLLTVGVSFIVSLSIVMNLVQYYGFPLSNFTRVFMVVVLFGIGTDYNILLYNQFKEELSRGKDKVTAAIDARKVAGKTILYSGSSVLIGFAVLALAKFSIYQSAVGVAVGVAVLLLVLTTLNPFFMSVMGKGMFWPSKNFDGEGENKFWRFLSSKSVKWSIPAIILVLIATVPFMASYHNKLNYDNSVELHDNVPAKKGFQVVQKHFSKGTAEPSTIYIKANKRLDNEKSLNELDRLTTQLSKQEGIKTVASVTQPSGMPIEQLYVNDQLDTLTGKMKTARSGLNTIQKGTTNSNFDTTPLSDIGSSVQSIASSLNTINASSGQSSGMSGQQVLQSLQQKMTAAKQPLSAQQMQIVGATLQGINSQQQNVMAGLKTQLQGIATNTQSIGNNTKSVVAQLKETQQKLAKAAQGMNKVNKGIGSANDYLKTLSDSKASDSFNIPENVLKSDTFKNSVQSYLSQDKKIAKITVVLDKDPSSEAAMNEIDNLQTKVQNNLSGTDLAHTTVAVGGQTASTSDTRHIASSDFIRTAVIMVVGIMIALMIITRSILQPFYILGTLLIAYVTSLSITKLISSSLLGQNMLTWNTPFFTFVMLIALGVDYSIFLMMKYREFGDIDDTASKQIIHASAVIGTVVISAAIILGGTFAALMPSGVLTLIQVAIGVIVGLVILVIIIPMLLPSLIKLTYDNKSNKHEAKHSK</sequence>
<accession>A0A9Q8IPC3</accession>
<dbReference type="EMBL" id="QUBG01000001">
    <property type="protein sequence ID" value="TPR46146.1"/>
    <property type="molecule type" value="Genomic_DNA"/>
</dbReference>
<feature type="transmembrane region" description="Helical" evidence="7">
    <location>
        <begin position="282"/>
        <end position="301"/>
    </location>
</feature>
<evidence type="ECO:0000313" key="10">
    <source>
        <dbReference type="Proteomes" id="UP000784700"/>
    </source>
</evidence>
<proteinExistence type="inferred from homology"/>
<dbReference type="PANTHER" id="PTHR33406">
    <property type="entry name" value="MEMBRANE PROTEIN MJ1562-RELATED"/>
    <property type="match status" value="1"/>
</dbReference>
<feature type="transmembrane region" description="Helical" evidence="7">
    <location>
        <begin position="362"/>
        <end position="381"/>
    </location>
</feature>
<comment type="subcellular location">
    <subcellularLocation>
        <location evidence="1">Cell membrane</location>
        <topology evidence="1">Multi-pass membrane protein</topology>
    </subcellularLocation>
</comment>
<feature type="transmembrane region" description="Helical" evidence="7">
    <location>
        <begin position="206"/>
        <end position="227"/>
    </location>
</feature>
<feature type="transmembrane region" description="Helical" evidence="7">
    <location>
        <begin position="831"/>
        <end position="852"/>
    </location>
</feature>
<dbReference type="Proteomes" id="UP000784700">
    <property type="component" value="Unassembled WGS sequence"/>
</dbReference>
<dbReference type="InterPro" id="IPR050545">
    <property type="entry name" value="Mycobact_MmpL"/>
</dbReference>
<feature type="transmembrane region" description="Helical" evidence="7">
    <location>
        <begin position="307"/>
        <end position="328"/>
    </location>
</feature>
<feature type="transmembrane region" description="Helical" evidence="7">
    <location>
        <begin position="754"/>
        <end position="771"/>
    </location>
</feature>
<comment type="similarity">
    <text evidence="2">Belongs to the resistance-nodulation-cell division (RND) (TC 2.A.6) family. MmpL subfamily.</text>
</comment>
<comment type="caution">
    <text evidence="9">The sequence shown here is derived from an EMBL/GenBank/DDBJ whole genome shotgun (WGS) entry which is preliminary data.</text>
</comment>
<evidence type="ECO:0000256" key="7">
    <source>
        <dbReference type="SAM" id="Phobius"/>
    </source>
</evidence>
<evidence type="ECO:0000256" key="1">
    <source>
        <dbReference type="ARBA" id="ARBA00004651"/>
    </source>
</evidence>
<name>A0A9Q8IPC3_9LACO</name>
<keyword evidence="5 7" id="KW-1133">Transmembrane helix</keyword>
<feature type="transmembrane region" description="Helical" evidence="7">
    <location>
        <begin position="233"/>
        <end position="253"/>
    </location>
</feature>
<dbReference type="PANTHER" id="PTHR33406:SF6">
    <property type="entry name" value="MEMBRANE PROTEIN YDGH-RELATED"/>
    <property type="match status" value="1"/>
</dbReference>